<dbReference type="KEGG" id="ppel:H6H00_26560"/>
<evidence type="ECO:0000313" key="2">
    <source>
        <dbReference type="EMBL" id="QNG51628.1"/>
    </source>
</evidence>
<accession>A0A7G7MFR7</accession>
<dbReference type="RefSeq" id="WP_185718382.1">
    <property type="nucleotide sequence ID" value="NZ_BAAAWI010000001.1"/>
</dbReference>
<reference evidence="2 3" key="1">
    <citation type="submission" date="2020-08" db="EMBL/GenBank/DDBJ databases">
        <authorList>
            <person name="Mo P."/>
        </authorList>
    </citation>
    <scope>NUCLEOTIDE SEQUENCE [LARGE SCALE GENOMIC DNA]</scope>
    <source>
        <strain evidence="2 3">CGMCC 4.1532</strain>
    </source>
</reference>
<keyword evidence="1" id="KW-0812">Transmembrane</keyword>
<protein>
    <recommendedName>
        <fullName evidence="4">Dolichyl-phosphate-mannose-protein mannosyltransferase</fullName>
    </recommendedName>
</protein>
<name>A0A7G7MFR7_9PSEU</name>
<dbReference type="Proteomes" id="UP000515728">
    <property type="component" value="Chromosome"/>
</dbReference>
<keyword evidence="1" id="KW-1133">Transmembrane helix</keyword>
<feature type="transmembrane region" description="Helical" evidence="1">
    <location>
        <begin position="190"/>
        <end position="218"/>
    </location>
</feature>
<dbReference type="AlphaFoldDB" id="A0A7G7MFR7"/>
<dbReference type="EMBL" id="CP060131">
    <property type="protein sequence ID" value="QNG51628.1"/>
    <property type="molecule type" value="Genomic_DNA"/>
</dbReference>
<feature type="transmembrane region" description="Helical" evidence="1">
    <location>
        <begin position="318"/>
        <end position="338"/>
    </location>
</feature>
<keyword evidence="1" id="KW-0472">Membrane</keyword>
<proteinExistence type="predicted"/>
<sequence length="541" mass="53374">MTSSRDAAAGLLFRPGAVVEDEPVPAPAPPPPARSRVGTVVCLVLGLLAVLRVVVAAVRLPPLPAESRIVDGAFATIAGLPVPADGPGEVAARLQLTAHAALTGAFGRYPDVLGGARELAVVAFVVLLVAVAVVAGAAARPGAFAALLALFVLAEPAVVAVATLGPGLLGATWLAVGAALLVQRATPVRVAGAVAVVAGVLTAPPLIVAVVLALAVVAARDLPTAALAVASVAAVLGGTLLLVGPATEGRVHVPLLVAAAALAVVGIVRGRRRAAAALVGVGLLVVALPGDVALPLLVATLLVVGTQVVDDLRVPGGVVPLAAAAGTGLAAVVLPAAWSGPGPDRPHRALATWIGTATEPGAVLTVPPGVWSDLVRDGVPARRLGPAGTLVVVEGTSTAQDRLARFSNGSTQLTVSPATPVTAVPEGAARARAGAQLDANPRFDAPDDVRAVIRTGGVDARALLVLGGLAGRTDVTVTALPVVAGEDPARPRHQVVLGGADPAAVDVLRAQQAPFAPLITGTPDALVLTWTLPAPSAVFGR</sequence>
<feature type="transmembrane region" description="Helical" evidence="1">
    <location>
        <begin position="119"/>
        <end position="139"/>
    </location>
</feature>
<evidence type="ECO:0000313" key="3">
    <source>
        <dbReference type="Proteomes" id="UP000515728"/>
    </source>
</evidence>
<keyword evidence="3" id="KW-1185">Reference proteome</keyword>
<gene>
    <name evidence="2" type="ORF">H6H00_26560</name>
</gene>
<feature type="transmembrane region" description="Helical" evidence="1">
    <location>
        <begin position="225"/>
        <end position="245"/>
    </location>
</feature>
<organism evidence="2 3">
    <name type="scientific">Pseudonocardia petroleophila</name>
    <dbReference type="NCBI Taxonomy" id="37331"/>
    <lineage>
        <taxon>Bacteria</taxon>
        <taxon>Bacillati</taxon>
        <taxon>Actinomycetota</taxon>
        <taxon>Actinomycetes</taxon>
        <taxon>Pseudonocardiales</taxon>
        <taxon>Pseudonocardiaceae</taxon>
        <taxon>Pseudonocardia</taxon>
    </lineage>
</organism>
<feature type="transmembrane region" description="Helical" evidence="1">
    <location>
        <begin position="275"/>
        <end position="298"/>
    </location>
</feature>
<feature type="transmembrane region" description="Helical" evidence="1">
    <location>
        <begin position="37"/>
        <end position="58"/>
    </location>
</feature>
<feature type="transmembrane region" description="Helical" evidence="1">
    <location>
        <begin position="251"/>
        <end position="268"/>
    </location>
</feature>
<evidence type="ECO:0008006" key="4">
    <source>
        <dbReference type="Google" id="ProtNLM"/>
    </source>
</evidence>
<evidence type="ECO:0000256" key="1">
    <source>
        <dbReference type="SAM" id="Phobius"/>
    </source>
</evidence>